<name>A0A8X9A6T5_SALSN</name>
<protein>
    <submittedName>
        <fullName evidence="3">Uncharacterized protein</fullName>
    </submittedName>
</protein>
<dbReference type="PANTHER" id="PTHR22844">
    <property type="entry name" value="F-BOX AND WD40 DOMAIN PROTEIN"/>
    <property type="match status" value="1"/>
</dbReference>
<dbReference type="AlphaFoldDB" id="A0A8X9A6T5"/>
<evidence type="ECO:0000256" key="2">
    <source>
        <dbReference type="SAM" id="MobiDB-lite"/>
    </source>
</evidence>
<dbReference type="EMBL" id="PNBA02000003">
    <property type="protein sequence ID" value="KAG6429731.1"/>
    <property type="molecule type" value="Genomic_DNA"/>
</dbReference>
<dbReference type="InterPro" id="IPR045182">
    <property type="entry name" value="JINGUBANG-like"/>
</dbReference>
<comment type="caution">
    <text evidence="3">The sequence shown here is derived from an EMBL/GenBank/DDBJ whole genome shotgun (WGS) entry which is preliminary data.</text>
</comment>
<reference evidence="3" key="2">
    <citation type="submission" date="2020-08" db="EMBL/GenBank/DDBJ databases">
        <title>Plant Genome Project.</title>
        <authorList>
            <person name="Zhang R.-G."/>
        </authorList>
    </citation>
    <scope>NUCLEOTIDE SEQUENCE</scope>
    <source>
        <strain evidence="3">Huo1</strain>
        <tissue evidence="3">Leaf</tissue>
    </source>
</reference>
<gene>
    <name evidence="3" type="ORF">SASPL_107784</name>
</gene>
<keyword evidence="4" id="KW-1185">Reference proteome</keyword>
<dbReference type="Pfam" id="PF00400">
    <property type="entry name" value="WD40"/>
    <property type="match status" value="4"/>
</dbReference>
<dbReference type="InterPro" id="IPR036322">
    <property type="entry name" value="WD40_repeat_dom_sf"/>
</dbReference>
<dbReference type="SUPFAM" id="SSF50978">
    <property type="entry name" value="WD40 repeat-like"/>
    <property type="match status" value="1"/>
</dbReference>
<evidence type="ECO:0000313" key="4">
    <source>
        <dbReference type="Proteomes" id="UP000298416"/>
    </source>
</evidence>
<dbReference type="SMART" id="SM00320">
    <property type="entry name" value="WD40"/>
    <property type="match status" value="3"/>
</dbReference>
<dbReference type="Gene3D" id="2.130.10.10">
    <property type="entry name" value="YVTN repeat-like/Quinoprotein amine dehydrogenase"/>
    <property type="match status" value="2"/>
</dbReference>
<feature type="compositionally biased region" description="Polar residues" evidence="2">
    <location>
        <begin position="1"/>
        <end position="11"/>
    </location>
</feature>
<sequence length="225" mass="23294">MPLDQRQQGQTDHVGAEGEKGPKQCELIKNLWIQHANAVSGLAIDGDRGELYSTSWDKSFKTWKTSSDMACIDSVGSAHSDAVNVVASSGGIVYTGSADGKIKHDSSVNALGLTPDGAGLASCGGGGVILVWERRDDGGDDEEMNFFVACCLKGHKGAVLSLHADAVSGLAIDAVSWDKSFKTWKTSSDMACIDSVGSAHSDAVNVVASSGGIVYTGSADGKIKV</sequence>
<accession>A0A8X9A6T5</accession>
<dbReference type="Proteomes" id="UP000298416">
    <property type="component" value="Unassembled WGS sequence"/>
</dbReference>
<feature type="repeat" description="WD" evidence="1">
    <location>
        <begin position="101"/>
        <end position="133"/>
    </location>
</feature>
<dbReference type="InterPro" id="IPR015943">
    <property type="entry name" value="WD40/YVTN_repeat-like_dom_sf"/>
</dbReference>
<keyword evidence="1" id="KW-0853">WD repeat</keyword>
<organism evidence="3">
    <name type="scientific">Salvia splendens</name>
    <name type="common">Scarlet sage</name>
    <dbReference type="NCBI Taxonomy" id="180675"/>
    <lineage>
        <taxon>Eukaryota</taxon>
        <taxon>Viridiplantae</taxon>
        <taxon>Streptophyta</taxon>
        <taxon>Embryophyta</taxon>
        <taxon>Tracheophyta</taxon>
        <taxon>Spermatophyta</taxon>
        <taxon>Magnoliopsida</taxon>
        <taxon>eudicotyledons</taxon>
        <taxon>Gunneridae</taxon>
        <taxon>Pentapetalae</taxon>
        <taxon>asterids</taxon>
        <taxon>lamiids</taxon>
        <taxon>Lamiales</taxon>
        <taxon>Lamiaceae</taxon>
        <taxon>Nepetoideae</taxon>
        <taxon>Mentheae</taxon>
        <taxon>Salviinae</taxon>
        <taxon>Salvia</taxon>
        <taxon>Salvia subgen. Calosphace</taxon>
        <taxon>core Calosphace</taxon>
    </lineage>
</organism>
<dbReference type="PANTHER" id="PTHR22844:SF324">
    <property type="entry name" value="TRANSDUCIN_WD40 REPEAT PROTEIN"/>
    <property type="match status" value="1"/>
</dbReference>
<dbReference type="PROSITE" id="PS50082">
    <property type="entry name" value="WD_REPEATS_2"/>
    <property type="match status" value="1"/>
</dbReference>
<evidence type="ECO:0000256" key="1">
    <source>
        <dbReference type="PROSITE-ProRule" id="PRU00221"/>
    </source>
</evidence>
<reference evidence="3" key="1">
    <citation type="submission" date="2018-01" db="EMBL/GenBank/DDBJ databases">
        <authorList>
            <person name="Mao J.F."/>
        </authorList>
    </citation>
    <scope>NUCLEOTIDE SEQUENCE</scope>
    <source>
        <strain evidence="3">Huo1</strain>
        <tissue evidence="3">Leaf</tissue>
    </source>
</reference>
<evidence type="ECO:0000313" key="3">
    <source>
        <dbReference type="EMBL" id="KAG6429731.1"/>
    </source>
</evidence>
<feature type="region of interest" description="Disordered" evidence="2">
    <location>
        <begin position="1"/>
        <end position="21"/>
    </location>
</feature>
<proteinExistence type="predicted"/>
<dbReference type="InterPro" id="IPR001680">
    <property type="entry name" value="WD40_rpt"/>
</dbReference>